<evidence type="ECO:0000313" key="1">
    <source>
        <dbReference type="EMBL" id="GBN87108.1"/>
    </source>
</evidence>
<organism evidence="1 2">
    <name type="scientific">Araneus ventricosus</name>
    <name type="common">Orbweaver spider</name>
    <name type="synonym">Epeira ventricosa</name>
    <dbReference type="NCBI Taxonomy" id="182803"/>
    <lineage>
        <taxon>Eukaryota</taxon>
        <taxon>Metazoa</taxon>
        <taxon>Ecdysozoa</taxon>
        <taxon>Arthropoda</taxon>
        <taxon>Chelicerata</taxon>
        <taxon>Arachnida</taxon>
        <taxon>Araneae</taxon>
        <taxon>Araneomorphae</taxon>
        <taxon>Entelegynae</taxon>
        <taxon>Araneoidea</taxon>
        <taxon>Araneidae</taxon>
        <taxon>Araneus</taxon>
    </lineage>
</organism>
<name>A0A4Y2SFS4_ARAVE</name>
<protein>
    <submittedName>
        <fullName evidence="1">Uncharacterized protein</fullName>
    </submittedName>
</protein>
<sequence length="106" mass="11795">MTPSVLGMCCRIDSTMAGHSRPLHSTQIRSLQSKTGRQCEKPMRARTVWCGRLDIQPFWISIVPFGLLRRKSTPAGVIAYACVGGGKTGYVDRGSERLDLRCLERL</sequence>
<dbReference type="EMBL" id="BGPR01021633">
    <property type="protein sequence ID" value="GBN87108.1"/>
    <property type="molecule type" value="Genomic_DNA"/>
</dbReference>
<gene>
    <name evidence="1" type="ORF">AVEN_219981_1</name>
</gene>
<accession>A0A4Y2SFS4</accession>
<dbReference type="AlphaFoldDB" id="A0A4Y2SFS4"/>
<proteinExistence type="predicted"/>
<reference evidence="1 2" key="1">
    <citation type="journal article" date="2019" name="Sci. Rep.">
        <title>Orb-weaving spider Araneus ventricosus genome elucidates the spidroin gene catalogue.</title>
        <authorList>
            <person name="Kono N."/>
            <person name="Nakamura H."/>
            <person name="Ohtoshi R."/>
            <person name="Moran D.A.P."/>
            <person name="Shinohara A."/>
            <person name="Yoshida Y."/>
            <person name="Fujiwara M."/>
            <person name="Mori M."/>
            <person name="Tomita M."/>
            <person name="Arakawa K."/>
        </authorList>
    </citation>
    <scope>NUCLEOTIDE SEQUENCE [LARGE SCALE GENOMIC DNA]</scope>
</reference>
<keyword evidence="2" id="KW-1185">Reference proteome</keyword>
<evidence type="ECO:0000313" key="2">
    <source>
        <dbReference type="Proteomes" id="UP000499080"/>
    </source>
</evidence>
<dbReference type="Proteomes" id="UP000499080">
    <property type="component" value="Unassembled WGS sequence"/>
</dbReference>
<comment type="caution">
    <text evidence="1">The sequence shown here is derived from an EMBL/GenBank/DDBJ whole genome shotgun (WGS) entry which is preliminary data.</text>
</comment>